<feature type="transmembrane region" description="Helical" evidence="1">
    <location>
        <begin position="20"/>
        <end position="39"/>
    </location>
</feature>
<feature type="transmembrane region" description="Helical" evidence="1">
    <location>
        <begin position="51"/>
        <end position="77"/>
    </location>
</feature>
<reference evidence="2" key="2">
    <citation type="submission" date="2018-11" db="EMBL/GenBank/DDBJ databases">
        <title>Proposal to divide the Flavobacteriaceae and reorganize its genera based on Amino Acid Identity values calculated from whole genome sequences.</title>
        <authorList>
            <person name="Nicholson A.C."/>
            <person name="Gulvik C.A."/>
            <person name="Whitney A.M."/>
            <person name="Humrighouse B.W."/>
            <person name="Bell M."/>
            <person name="Holmes B."/>
            <person name="Steigerwalt A."/>
            <person name="Villarma A."/>
            <person name="Sheth M."/>
            <person name="Batra D."/>
            <person name="Pryor J."/>
            <person name="Bernardet J.-F."/>
            <person name="Hugo C."/>
            <person name="Kampfer P."/>
            <person name="Newman J."/>
            <person name="Mcquiston J.R."/>
        </authorList>
    </citation>
    <scope>NUCLEOTIDE SEQUENCE [LARGE SCALE GENOMIC DNA]</scope>
    <source>
        <strain evidence="2">G0188</strain>
    </source>
</reference>
<gene>
    <name evidence="2" type="ORF">EG346_11565</name>
    <name evidence="3" type="ORF">NCTC13533_00717</name>
</gene>
<dbReference type="AlphaFoldDB" id="A0A376DPM3"/>
<organism evidence="3 4">
    <name type="scientific">Chryseobacterium carnipullorum</name>
    <dbReference type="NCBI Taxonomy" id="1124835"/>
    <lineage>
        <taxon>Bacteria</taxon>
        <taxon>Pseudomonadati</taxon>
        <taxon>Bacteroidota</taxon>
        <taxon>Flavobacteriia</taxon>
        <taxon>Flavobacteriales</taxon>
        <taxon>Weeksellaceae</taxon>
        <taxon>Chryseobacterium group</taxon>
        <taxon>Chryseobacterium</taxon>
    </lineage>
</organism>
<evidence type="ECO:0000256" key="1">
    <source>
        <dbReference type="SAM" id="Phobius"/>
    </source>
</evidence>
<sequence>MFSALLLNLVNLKLFEETIVSVKIIVLFYMVGVLIFILFKSKLKEISPWNHINNFIFCLFVVGSYSTVLFLGSNYYFAEEATENKTYQIMRKTEILGPKYNRGKKTPAVIIKTEKNNTKRIEFNRNMKAKIDKADFLELELSNGLFNFDIIRRTKLK</sequence>
<accession>A0A376DPM3</accession>
<dbReference type="EMBL" id="CP033920">
    <property type="protein sequence ID" value="AZA48771.1"/>
    <property type="molecule type" value="Genomic_DNA"/>
</dbReference>
<protein>
    <submittedName>
        <fullName evidence="3">Uncharacterized protein</fullName>
    </submittedName>
</protein>
<evidence type="ECO:0000313" key="3">
    <source>
        <dbReference type="EMBL" id="STC93140.1"/>
    </source>
</evidence>
<evidence type="ECO:0000313" key="5">
    <source>
        <dbReference type="Proteomes" id="UP000273270"/>
    </source>
</evidence>
<keyword evidence="5" id="KW-1185">Reference proteome</keyword>
<dbReference type="KEGG" id="ccau:EG346_11565"/>
<reference evidence="5" key="3">
    <citation type="submission" date="2018-11" db="EMBL/GenBank/DDBJ databases">
        <title>Proposal to divide the Flavobacteriaceae and reorganize its genera based on Amino Acid Identity values calculated from whole genome sequences.</title>
        <authorList>
            <person name="Nicholson A.C."/>
            <person name="Gulvik C.A."/>
            <person name="Whitney A.M."/>
            <person name="Humrighouse B.W."/>
            <person name="Bell M."/>
            <person name="Holmes B."/>
            <person name="Steigerwalt A.G."/>
            <person name="Villarma A."/>
            <person name="Sheth M."/>
            <person name="Batra D."/>
            <person name="Pryor J."/>
            <person name="Bernardet J.-F."/>
            <person name="Hugo C."/>
            <person name="Kampfer P."/>
            <person name="Newman J."/>
            <person name="McQuiston J.R."/>
        </authorList>
    </citation>
    <scope>NUCLEOTIDE SEQUENCE [LARGE SCALE GENOMIC DNA]</scope>
    <source>
        <strain evidence="5">G0188</strain>
    </source>
</reference>
<evidence type="ECO:0000313" key="2">
    <source>
        <dbReference type="EMBL" id="AZA48771.1"/>
    </source>
</evidence>
<dbReference type="EMBL" id="UFVQ01000003">
    <property type="protein sequence ID" value="STC93140.1"/>
    <property type="molecule type" value="Genomic_DNA"/>
</dbReference>
<dbReference type="Proteomes" id="UP000255224">
    <property type="component" value="Unassembled WGS sequence"/>
</dbReference>
<keyword evidence="1" id="KW-0812">Transmembrane</keyword>
<name>A0A376DPM3_CHRCU</name>
<accession>A0A3G6NFJ1</accession>
<evidence type="ECO:0000313" key="4">
    <source>
        <dbReference type="Proteomes" id="UP000255224"/>
    </source>
</evidence>
<keyword evidence="1" id="KW-0472">Membrane</keyword>
<proteinExistence type="predicted"/>
<reference evidence="3 4" key="1">
    <citation type="submission" date="2018-06" db="EMBL/GenBank/DDBJ databases">
        <authorList>
            <consortium name="Pathogen Informatics"/>
            <person name="Doyle S."/>
        </authorList>
    </citation>
    <scope>NUCLEOTIDE SEQUENCE [LARGE SCALE GENOMIC DNA]</scope>
    <source>
        <strain evidence="3 4">NCTC13533</strain>
    </source>
</reference>
<keyword evidence="1" id="KW-1133">Transmembrane helix</keyword>
<dbReference type="Proteomes" id="UP000273270">
    <property type="component" value="Chromosome"/>
</dbReference>